<dbReference type="EMBL" id="JARKIK010000080">
    <property type="protein sequence ID" value="KAK8726174.1"/>
    <property type="molecule type" value="Genomic_DNA"/>
</dbReference>
<dbReference type="InterPro" id="IPR051053">
    <property type="entry name" value="ECH/Chromodomain_protein"/>
</dbReference>
<organism evidence="5 6">
    <name type="scientific">Cherax quadricarinatus</name>
    <name type="common">Australian red claw crayfish</name>
    <dbReference type="NCBI Taxonomy" id="27406"/>
    <lineage>
        <taxon>Eukaryota</taxon>
        <taxon>Metazoa</taxon>
        <taxon>Ecdysozoa</taxon>
        <taxon>Arthropoda</taxon>
        <taxon>Crustacea</taxon>
        <taxon>Multicrustacea</taxon>
        <taxon>Malacostraca</taxon>
        <taxon>Eumalacostraca</taxon>
        <taxon>Eucarida</taxon>
        <taxon>Decapoda</taxon>
        <taxon>Pleocyemata</taxon>
        <taxon>Astacidea</taxon>
        <taxon>Parastacoidea</taxon>
        <taxon>Parastacidae</taxon>
        <taxon>Cherax</taxon>
    </lineage>
</organism>
<dbReference type="SUPFAM" id="SSF52096">
    <property type="entry name" value="ClpP/crotonase"/>
    <property type="match status" value="1"/>
</dbReference>
<dbReference type="PANTHER" id="PTHR43684:SF1">
    <property type="entry name" value="ENOYL-COA DELTA ISOMERASE 2"/>
    <property type="match status" value="1"/>
</dbReference>
<sequence>MIHQEPELVETIKDKVRILRLNRPKKKNAINAYLYTRICQALEEAATDPNTVIVVVTGTADYFTSGNDLSGIQDLGGKSSTGIPKKSDNRNDETPLKTLIAPDINRFHKFTASFIDFPKPLVAVVNGPAVGIGVTILGLFDVVYATDRATFHTPFVSLGQAPEGCSTYTFPRIMGPGKAAEMILFGKKINAVEACQLGLVTEVFPDACLDQVWSRIYQWAQLPPKTLISAKGMLRALKKDFLHEVNDKECNNLVERLQCDEFFTAMMTFFSRKSKL</sequence>
<dbReference type="PANTHER" id="PTHR43684">
    <property type="match status" value="1"/>
</dbReference>
<feature type="compositionally biased region" description="Basic and acidic residues" evidence="4">
    <location>
        <begin position="85"/>
        <end position="94"/>
    </location>
</feature>
<dbReference type="Gene3D" id="1.10.12.10">
    <property type="entry name" value="Lyase 2-enoyl-coa Hydratase, Chain A, domain 2"/>
    <property type="match status" value="1"/>
</dbReference>
<dbReference type="InterPro" id="IPR001753">
    <property type="entry name" value="Enoyl-CoA_hydra/iso"/>
</dbReference>
<reference evidence="5" key="2">
    <citation type="submission" date="2024-01" db="EMBL/GenBank/DDBJ databases">
        <authorList>
            <person name="He J."/>
            <person name="Wang M."/>
            <person name="Zheng J."/>
            <person name="Liu Z."/>
        </authorList>
    </citation>
    <scope>NUCLEOTIDE SEQUENCE</scope>
    <source>
        <strain evidence="5">ZL_2023a</strain>
        <tissue evidence="5">Muscle</tissue>
    </source>
</reference>
<reference evidence="5 6" key="1">
    <citation type="journal article" date="2024" name="BMC Genomics">
        <title>Genome assembly of redclaw crayfish (Cherax quadricarinatus) provides insights into its immune adaptation and hypoxia tolerance.</title>
        <authorList>
            <person name="Liu Z."/>
            <person name="Zheng J."/>
            <person name="Li H."/>
            <person name="Fang K."/>
            <person name="Wang S."/>
            <person name="He J."/>
            <person name="Zhou D."/>
            <person name="Weng S."/>
            <person name="Chi M."/>
            <person name="Gu Z."/>
            <person name="He J."/>
            <person name="Li F."/>
            <person name="Wang M."/>
        </authorList>
    </citation>
    <scope>NUCLEOTIDE SEQUENCE [LARGE SCALE GENOMIC DNA]</scope>
    <source>
        <strain evidence="5">ZL_2023a</strain>
    </source>
</reference>
<dbReference type="EMBL" id="JARKIK010000080">
    <property type="protein sequence ID" value="KAK8726176.1"/>
    <property type="molecule type" value="Genomic_DNA"/>
</dbReference>
<dbReference type="FunFam" id="3.90.226.10:FF:000084">
    <property type="entry name" value="Enoyl-CoA delta isomerase 2, mitochondrial"/>
    <property type="match status" value="1"/>
</dbReference>
<name>A0AAW0W8E5_CHEQU</name>
<evidence type="ECO:0000313" key="5">
    <source>
        <dbReference type="EMBL" id="KAK8726176.1"/>
    </source>
</evidence>
<keyword evidence="6" id="KW-1185">Reference proteome</keyword>
<accession>A0AAW0W8E5</accession>
<dbReference type="Gene3D" id="3.90.226.10">
    <property type="entry name" value="2-enoyl-CoA Hydratase, Chain A, domain 1"/>
    <property type="match status" value="1"/>
</dbReference>
<evidence type="ECO:0000256" key="2">
    <source>
        <dbReference type="ARBA" id="ARBA00023140"/>
    </source>
</evidence>
<dbReference type="GO" id="GO:0005777">
    <property type="term" value="C:peroxisome"/>
    <property type="evidence" value="ECO:0007669"/>
    <property type="project" value="UniProtKB-SubCell"/>
</dbReference>
<keyword evidence="3" id="KW-0413">Isomerase</keyword>
<protein>
    <recommendedName>
        <fullName evidence="7">Enoyl-CoA delta isomerase 2, mitochondrial</fullName>
    </recommendedName>
</protein>
<evidence type="ECO:0000256" key="3">
    <source>
        <dbReference type="ARBA" id="ARBA00023235"/>
    </source>
</evidence>
<dbReference type="Pfam" id="PF00378">
    <property type="entry name" value="ECH_1"/>
    <property type="match status" value="2"/>
</dbReference>
<dbReference type="CDD" id="cd06558">
    <property type="entry name" value="crotonase-like"/>
    <property type="match status" value="1"/>
</dbReference>
<evidence type="ECO:0000313" key="6">
    <source>
        <dbReference type="Proteomes" id="UP001445076"/>
    </source>
</evidence>
<evidence type="ECO:0008006" key="7">
    <source>
        <dbReference type="Google" id="ProtNLM"/>
    </source>
</evidence>
<comment type="subcellular location">
    <subcellularLocation>
        <location evidence="1">Peroxisome</location>
    </subcellularLocation>
</comment>
<dbReference type="EMBL" id="JARKIK010000080">
    <property type="protein sequence ID" value="KAK8726173.1"/>
    <property type="molecule type" value="Genomic_DNA"/>
</dbReference>
<dbReference type="InterPro" id="IPR029045">
    <property type="entry name" value="ClpP/crotonase-like_dom_sf"/>
</dbReference>
<dbReference type="Proteomes" id="UP001445076">
    <property type="component" value="Unassembled WGS sequence"/>
</dbReference>
<proteinExistence type="predicted"/>
<dbReference type="GO" id="GO:0004165">
    <property type="term" value="F:delta(3)-delta(2)-enoyl-CoA isomerase activity"/>
    <property type="evidence" value="ECO:0007669"/>
    <property type="project" value="UniProtKB-ARBA"/>
</dbReference>
<evidence type="ECO:0000256" key="4">
    <source>
        <dbReference type="SAM" id="MobiDB-lite"/>
    </source>
</evidence>
<feature type="region of interest" description="Disordered" evidence="4">
    <location>
        <begin position="74"/>
        <end position="94"/>
    </location>
</feature>
<keyword evidence="2" id="KW-0576">Peroxisome</keyword>
<dbReference type="InterPro" id="IPR014748">
    <property type="entry name" value="Enoyl-CoA_hydra_C"/>
</dbReference>
<comment type="caution">
    <text evidence="5">The sequence shown here is derived from an EMBL/GenBank/DDBJ whole genome shotgun (WGS) entry which is preliminary data.</text>
</comment>
<dbReference type="AlphaFoldDB" id="A0AAW0W8E5"/>
<evidence type="ECO:0000256" key="1">
    <source>
        <dbReference type="ARBA" id="ARBA00004275"/>
    </source>
</evidence>
<dbReference type="EMBL" id="JARKIK010000080">
    <property type="protein sequence ID" value="KAK8726172.1"/>
    <property type="molecule type" value="Genomic_DNA"/>
</dbReference>
<gene>
    <name evidence="5" type="ORF">OTU49_010406</name>
</gene>